<keyword evidence="3" id="KW-1185">Reference proteome</keyword>
<dbReference type="AlphaFoldDB" id="A0A5S4GGQ3"/>
<feature type="chain" id="PRO_5024282702" description="Ig-like domain-containing protein" evidence="1">
    <location>
        <begin position="25"/>
        <end position="171"/>
    </location>
</feature>
<evidence type="ECO:0000313" key="2">
    <source>
        <dbReference type="EMBL" id="TMR31721.1"/>
    </source>
</evidence>
<name>A0A5S4GGQ3_9ACTN</name>
<feature type="signal peptide" evidence="1">
    <location>
        <begin position="1"/>
        <end position="24"/>
    </location>
</feature>
<dbReference type="EMBL" id="VCKX01000079">
    <property type="protein sequence ID" value="TMR31721.1"/>
    <property type="molecule type" value="Genomic_DNA"/>
</dbReference>
<comment type="caution">
    <text evidence="2">The sequence shown here is derived from an EMBL/GenBank/DDBJ whole genome shotgun (WGS) entry which is preliminary data.</text>
</comment>
<dbReference type="RefSeq" id="WP_138692185.1">
    <property type="nucleotide sequence ID" value="NZ_JBHSAZ010000046.1"/>
</dbReference>
<sequence length="171" mass="17192">MAQWLLVAMLTVAALNVSVPPAHAAASTTCTGTSAVTYSPPLTNTPQTVSYSESDTYSSCTSTDPTLTAGTSSTNITLPGASCVGGGVFPPSAYTISWNNGQSSTMSMTFTDVIVAGIETVTGVGTVTSGQFTGGTATIVWVYTVPNPLLCLSTGITGQNGTVAAQILVVP</sequence>
<evidence type="ECO:0008006" key="4">
    <source>
        <dbReference type="Google" id="ProtNLM"/>
    </source>
</evidence>
<evidence type="ECO:0000256" key="1">
    <source>
        <dbReference type="SAM" id="SignalP"/>
    </source>
</evidence>
<keyword evidence="1" id="KW-0732">Signal</keyword>
<dbReference type="Proteomes" id="UP000306628">
    <property type="component" value="Unassembled WGS sequence"/>
</dbReference>
<proteinExistence type="predicted"/>
<organism evidence="2 3">
    <name type="scientific">Nonomuraea zeae</name>
    <dbReference type="NCBI Taxonomy" id="1642303"/>
    <lineage>
        <taxon>Bacteria</taxon>
        <taxon>Bacillati</taxon>
        <taxon>Actinomycetota</taxon>
        <taxon>Actinomycetes</taxon>
        <taxon>Streptosporangiales</taxon>
        <taxon>Streptosporangiaceae</taxon>
        <taxon>Nonomuraea</taxon>
    </lineage>
</organism>
<accession>A0A5S4GGQ3</accession>
<reference evidence="2 3" key="1">
    <citation type="submission" date="2019-05" db="EMBL/GenBank/DDBJ databases">
        <title>Draft genome sequence of Nonomuraea zeae DSM 100528.</title>
        <authorList>
            <person name="Saricaoglu S."/>
            <person name="Isik K."/>
        </authorList>
    </citation>
    <scope>NUCLEOTIDE SEQUENCE [LARGE SCALE GENOMIC DNA]</scope>
    <source>
        <strain evidence="2 3">DSM 100528</strain>
    </source>
</reference>
<gene>
    <name evidence="2" type="ORF">ETD85_24800</name>
</gene>
<evidence type="ECO:0000313" key="3">
    <source>
        <dbReference type="Proteomes" id="UP000306628"/>
    </source>
</evidence>
<protein>
    <recommendedName>
        <fullName evidence="4">Ig-like domain-containing protein</fullName>
    </recommendedName>
</protein>